<evidence type="ECO:0000313" key="1">
    <source>
        <dbReference type="EMBL" id="OGZ53973.1"/>
    </source>
</evidence>
<proteinExistence type="predicted"/>
<dbReference type="Proteomes" id="UP000179106">
    <property type="component" value="Unassembled WGS sequence"/>
</dbReference>
<evidence type="ECO:0000313" key="2">
    <source>
        <dbReference type="Proteomes" id="UP000179106"/>
    </source>
</evidence>
<name>A0A1G2GUV0_9BACT</name>
<dbReference type="EMBL" id="MHNW01000012">
    <property type="protein sequence ID" value="OGZ53973.1"/>
    <property type="molecule type" value="Genomic_DNA"/>
</dbReference>
<accession>A0A1G2GUV0</accession>
<dbReference type="STRING" id="1802126.A3B25_02745"/>
<organism evidence="1 2">
    <name type="scientific">Candidatus Ryanbacteria bacterium RIFCSPLOWO2_01_FULL_48_26</name>
    <dbReference type="NCBI Taxonomy" id="1802126"/>
    <lineage>
        <taxon>Bacteria</taxon>
        <taxon>Candidatus Ryaniibacteriota</taxon>
    </lineage>
</organism>
<sequence length="91" mass="10047">MAKVTAKVSPGFPDDYRVIRLLEGPVAAQRGIGLSRLAPDDVLPPDAAAFALVELRLSEFDIRGKMTAHDIANLLAVDSEKKTYSRYFSRR</sequence>
<protein>
    <submittedName>
        <fullName evidence="1">Uncharacterized protein</fullName>
    </submittedName>
</protein>
<dbReference type="AlphaFoldDB" id="A0A1G2GUV0"/>
<comment type="caution">
    <text evidence="1">The sequence shown here is derived from an EMBL/GenBank/DDBJ whole genome shotgun (WGS) entry which is preliminary data.</text>
</comment>
<gene>
    <name evidence="1" type="ORF">A3B25_02745</name>
</gene>
<reference evidence="1 2" key="1">
    <citation type="journal article" date="2016" name="Nat. Commun.">
        <title>Thousands of microbial genomes shed light on interconnected biogeochemical processes in an aquifer system.</title>
        <authorList>
            <person name="Anantharaman K."/>
            <person name="Brown C.T."/>
            <person name="Hug L.A."/>
            <person name="Sharon I."/>
            <person name="Castelle C.J."/>
            <person name="Probst A.J."/>
            <person name="Thomas B.C."/>
            <person name="Singh A."/>
            <person name="Wilkins M.J."/>
            <person name="Karaoz U."/>
            <person name="Brodie E.L."/>
            <person name="Williams K.H."/>
            <person name="Hubbard S.S."/>
            <person name="Banfield J.F."/>
        </authorList>
    </citation>
    <scope>NUCLEOTIDE SEQUENCE [LARGE SCALE GENOMIC DNA]</scope>
</reference>